<evidence type="ECO:0000313" key="1">
    <source>
        <dbReference type="EMBL" id="HAF4413640.1"/>
    </source>
</evidence>
<accession>A0A747HL22</accession>
<sequence length="178" mass="21131">MNNKQKQERIKQISFISGEDFYFLTYLILICLKEISNKNMLFKDHRKLTFLMQLIASPKAISVLVNNKENHILHPEEKEILFDIFVKASLNEREVYKILRSLEKRKIIGLINTDKPDCYDIKILNNEILTQFFNTMLFQSEFNNINILKNIIKRINSLTLNTLITKIFENYGLKLWVS</sequence>
<gene>
    <name evidence="1" type="ORF">G9B27_001742</name>
</gene>
<proteinExistence type="predicted"/>
<dbReference type="EMBL" id="DAAVEV010000002">
    <property type="protein sequence ID" value="HAF4413640.1"/>
    <property type="molecule type" value="Genomic_DNA"/>
</dbReference>
<dbReference type="AlphaFoldDB" id="A0A747HL22"/>
<reference evidence="1" key="2">
    <citation type="submission" date="2020-02" db="EMBL/GenBank/DDBJ databases">
        <authorList>
            <consortium name="NCBI Pathogen Detection Project"/>
        </authorList>
    </citation>
    <scope>NUCLEOTIDE SEQUENCE</scope>
    <source>
        <strain evidence="1">MA.SE05/40</strain>
    </source>
</reference>
<reference evidence="1" key="1">
    <citation type="journal article" date="2018" name="Genome Biol.">
        <title>SKESA: strategic k-mer extension for scrupulous assemblies.</title>
        <authorList>
            <person name="Souvorov A."/>
            <person name="Agarwala R."/>
            <person name="Lipman D.J."/>
        </authorList>
    </citation>
    <scope>NUCLEOTIDE SEQUENCE</scope>
    <source>
        <strain evidence="1">MA.SE05/40</strain>
    </source>
</reference>
<protein>
    <submittedName>
        <fullName evidence="1">Uncharacterized protein</fullName>
    </submittedName>
</protein>
<comment type="caution">
    <text evidence="1">The sequence shown here is derived from an EMBL/GenBank/DDBJ whole genome shotgun (WGS) entry which is preliminary data.</text>
</comment>
<dbReference type="RefSeq" id="WP_001060745.1">
    <property type="nucleotide sequence ID" value="NZ_JAOPIV010000009.1"/>
</dbReference>
<name>A0A747HL22_SALER</name>
<organism evidence="1">
    <name type="scientific">Salmonella enterica</name>
    <name type="common">Salmonella choleraesuis</name>
    <dbReference type="NCBI Taxonomy" id="28901"/>
    <lineage>
        <taxon>Bacteria</taxon>
        <taxon>Pseudomonadati</taxon>
        <taxon>Pseudomonadota</taxon>
        <taxon>Gammaproteobacteria</taxon>
        <taxon>Enterobacterales</taxon>
        <taxon>Enterobacteriaceae</taxon>
        <taxon>Salmonella</taxon>
    </lineage>
</organism>